<accession>S9TMV1</accession>
<evidence type="ECO:0000256" key="1">
    <source>
        <dbReference type="SAM" id="MobiDB-lite"/>
    </source>
</evidence>
<feature type="region of interest" description="Disordered" evidence="1">
    <location>
        <begin position="104"/>
        <end position="134"/>
    </location>
</feature>
<gene>
    <name evidence="2" type="ORF">STCU_10202</name>
</gene>
<name>S9TMV1_9TRYP</name>
<dbReference type="Proteomes" id="UP000015354">
    <property type="component" value="Unassembled WGS sequence"/>
</dbReference>
<feature type="compositionally biased region" description="Polar residues" evidence="1">
    <location>
        <begin position="216"/>
        <end position="230"/>
    </location>
</feature>
<sequence length="230" mass="26371">MDVRDNNALLLEQLQLAKQQQHQHSPWQRYNAGVCAYLNTNPNHQRWTEKVNDGARIPTPQQKGLLEQLTEDRASTVLESKNLNVYNNNTNNKNVKIAMRLHSPSSSSSFCTTPTAMQKPKHNTSAASPPLPRRQRYQNSYMLSTENIQDGENDNTHVKYSNNNSSSNNRTDAYARRMASVYQQHRDKNKPNTNGVYTLSSPPLDDHRHDDHSHPNTRGYTSNDLKTFHF</sequence>
<organism evidence="2 3">
    <name type="scientific">Strigomonas culicis</name>
    <dbReference type="NCBI Taxonomy" id="28005"/>
    <lineage>
        <taxon>Eukaryota</taxon>
        <taxon>Discoba</taxon>
        <taxon>Euglenozoa</taxon>
        <taxon>Kinetoplastea</taxon>
        <taxon>Metakinetoplastina</taxon>
        <taxon>Trypanosomatida</taxon>
        <taxon>Trypanosomatidae</taxon>
        <taxon>Strigomonadinae</taxon>
        <taxon>Strigomonas</taxon>
    </lineage>
</organism>
<feature type="compositionally biased region" description="Basic and acidic residues" evidence="1">
    <location>
        <begin position="204"/>
        <end position="214"/>
    </location>
</feature>
<dbReference type="AlphaFoldDB" id="S9TMV1"/>
<proteinExistence type="predicted"/>
<comment type="caution">
    <text evidence="2">The sequence shown here is derived from an EMBL/GenBank/DDBJ whole genome shotgun (WGS) entry which is preliminary data.</text>
</comment>
<evidence type="ECO:0000313" key="3">
    <source>
        <dbReference type="Proteomes" id="UP000015354"/>
    </source>
</evidence>
<keyword evidence="3" id="KW-1185">Reference proteome</keyword>
<feature type="compositionally biased region" description="Polar residues" evidence="1">
    <location>
        <begin position="191"/>
        <end position="201"/>
    </location>
</feature>
<reference evidence="2 3" key="1">
    <citation type="journal article" date="2013" name="PLoS ONE">
        <title>Predicting the Proteins of Angomonas deanei, Strigomonas culicis and Their Respective Endosymbionts Reveals New Aspects of the Trypanosomatidae Family.</title>
        <authorList>
            <person name="Motta M.C."/>
            <person name="Martins A.C."/>
            <person name="de Souza S.S."/>
            <person name="Catta-Preta C.M."/>
            <person name="Silva R."/>
            <person name="Klein C.C."/>
            <person name="de Almeida L.G."/>
            <person name="de Lima Cunha O."/>
            <person name="Ciapina L.P."/>
            <person name="Brocchi M."/>
            <person name="Colabardini A.C."/>
            <person name="de Araujo Lima B."/>
            <person name="Machado C.R."/>
            <person name="de Almeida Soares C.M."/>
            <person name="Probst C.M."/>
            <person name="de Menezes C.B."/>
            <person name="Thompson C.E."/>
            <person name="Bartholomeu D.C."/>
            <person name="Gradia D.F."/>
            <person name="Pavoni D.P."/>
            <person name="Grisard E.C."/>
            <person name="Fantinatti-Garboggini F."/>
            <person name="Marchini F.K."/>
            <person name="Rodrigues-Luiz G.F."/>
            <person name="Wagner G."/>
            <person name="Goldman G.H."/>
            <person name="Fietto J.L."/>
            <person name="Elias M.C."/>
            <person name="Goldman M.H."/>
            <person name="Sagot M.F."/>
            <person name="Pereira M."/>
            <person name="Stoco P.H."/>
            <person name="de Mendonca-Neto R.P."/>
            <person name="Teixeira S.M."/>
            <person name="Maciel T.E."/>
            <person name="de Oliveira Mendes T.A."/>
            <person name="Urmenyi T.P."/>
            <person name="de Souza W."/>
            <person name="Schenkman S."/>
            <person name="de Vasconcelos A.T."/>
        </authorList>
    </citation>
    <scope>NUCLEOTIDE SEQUENCE [LARGE SCALE GENOMIC DNA]</scope>
</reference>
<protein>
    <submittedName>
        <fullName evidence="2">Uncharacterized protein</fullName>
    </submittedName>
</protein>
<feature type="region of interest" description="Disordered" evidence="1">
    <location>
        <begin position="147"/>
        <end position="170"/>
    </location>
</feature>
<dbReference type="EMBL" id="ATMH01010124">
    <property type="protein sequence ID" value="EPY18079.1"/>
    <property type="molecule type" value="Genomic_DNA"/>
</dbReference>
<feature type="region of interest" description="Disordered" evidence="1">
    <location>
        <begin position="184"/>
        <end position="230"/>
    </location>
</feature>
<evidence type="ECO:0000313" key="2">
    <source>
        <dbReference type="EMBL" id="EPY18079.1"/>
    </source>
</evidence>